<accession>A0A7Y2W8R1</accession>
<keyword evidence="1" id="KW-0175">Coiled coil</keyword>
<dbReference type="AlphaFoldDB" id="A0A7Y2W8R1"/>
<sequence length="117" mass="13093">MMVDSTEVSDLASEIARDSIVTKALSRFLTQFGSEIADELGKQHQEIRLQDARDYRAKIDHAKDENKKLRAAIQDAIEMLLERHHGNPARSPAHNARMCLQVALTGVDEPMAAEIKL</sequence>
<evidence type="ECO:0000256" key="1">
    <source>
        <dbReference type="SAM" id="Coils"/>
    </source>
</evidence>
<evidence type="ECO:0000313" key="2">
    <source>
        <dbReference type="EMBL" id="NNH67790.1"/>
    </source>
</evidence>
<dbReference type="EMBL" id="JABEQY010000047">
    <property type="protein sequence ID" value="NNH67790.1"/>
    <property type="molecule type" value="Genomic_DNA"/>
</dbReference>
<feature type="coiled-coil region" evidence="1">
    <location>
        <begin position="52"/>
        <end position="79"/>
    </location>
</feature>
<comment type="caution">
    <text evidence="2">The sequence shown here is derived from an EMBL/GenBank/DDBJ whole genome shotgun (WGS) entry which is preliminary data.</text>
</comment>
<protein>
    <submittedName>
        <fullName evidence="2">Uncharacterized protein</fullName>
    </submittedName>
</protein>
<organism evidence="2 3">
    <name type="scientific">Rhizobium laguerreae</name>
    <dbReference type="NCBI Taxonomy" id="1076926"/>
    <lineage>
        <taxon>Bacteria</taxon>
        <taxon>Pseudomonadati</taxon>
        <taxon>Pseudomonadota</taxon>
        <taxon>Alphaproteobacteria</taxon>
        <taxon>Hyphomicrobiales</taxon>
        <taxon>Rhizobiaceae</taxon>
        <taxon>Rhizobium/Agrobacterium group</taxon>
        <taxon>Rhizobium</taxon>
    </lineage>
</organism>
<dbReference type="Proteomes" id="UP000530654">
    <property type="component" value="Unassembled WGS sequence"/>
</dbReference>
<evidence type="ECO:0000313" key="3">
    <source>
        <dbReference type="Proteomes" id="UP000530654"/>
    </source>
</evidence>
<reference evidence="2 3" key="1">
    <citation type="submission" date="2020-04" db="EMBL/GenBank/DDBJ databases">
        <title>Rhizobium bacterial biofertilizers improve the content of phenolic compounds of Lactuca sativa L. under non-saline and saline-stress conditions.</title>
        <authorList>
            <person name="Ayuso-Calles M."/>
            <person name="Garcia-Estevez I."/>
            <person name="Jimenez-Gomez A."/>
            <person name="Flores-Felix J.D."/>
            <person name="Escribano-Bailon M."/>
            <person name="Rivas R."/>
        </authorList>
    </citation>
    <scope>NUCLEOTIDE SEQUENCE [LARGE SCALE GENOMIC DNA]</scope>
    <source>
        <strain evidence="2 3">GPTR02</strain>
    </source>
</reference>
<gene>
    <name evidence="2" type="ORF">HLI17_31820</name>
</gene>
<name>A0A7Y2W8R1_9HYPH</name>
<dbReference type="RefSeq" id="WP_170282853.1">
    <property type="nucleotide sequence ID" value="NZ_JABEQY010000047.1"/>
</dbReference>
<proteinExistence type="predicted"/>